<feature type="compositionally biased region" description="Basic and acidic residues" evidence="1">
    <location>
        <begin position="924"/>
        <end position="934"/>
    </location>
</feature>
<reference evidence="2" key="1">
    <citation type="submission" date="2023-07" db="EMBL/GenBank/DDBJ databases">
        <title>Black Yeasts Isolated from many extreme environments.</title>
        <authorList>
            <person name="Coleine C."/>
            <person name="Stajich J.E."/>
            <person name="Selbmann L."/>
        </authorList>
    </citation>
    <scope>NUCLEOTIDE SEQUENCE</scope>
    <source>
        <strain evidence="2">CCFEE 5485</strain>
    </source>
</reference>
<feature type="compositionally biased region" description="Polar residues" evidence="1">
    <location>
        <begin position="269"/>
        <end position="278"/>
    </location>
</feature>
<accession>A0AAE0WS96</accession>
<feature type="region of interest" description="Disordered" evidence="1">
    <location>
        <begin position="795"/>
        <end position="852"/>
    </location>
</feature>
<sequence>MPLFSRRRAASQPPVDRSTHTAAQAAAAGALFNTQQHNRTPSLSSAAAAAALRSLTTTPEPVGSIQTKRMQRRGSQASVTSGSANLGGATKPTRGGSTTRGALQRNHSSGSMTERTFRSPSPGSINGGGGVNGAVIPTPDAPPVPALPRTIPNGSVRRSASVEPPQRVLSPTPRGGRGASVDRAGLTTPRSSLRNKRLSGVGEWGEEEGDSSPNSVNFSRPRSTQPGSPGQQESDEMKRYTHGTGSWFAQPTSTAGAARPLNGVPKRVQSPTPSNQGGPNEVSYDTADSIMVYDPNTRTFVSTPRPKPKQPAQPTVGRNAAPGSKSSLPPGTWDPDTRSIVPWRPESARTTSSDGEAKRKQRPAVAPIETALQPPPRNPARLSPTSSSPASPPTSPRAMGYLQKQPSIVREDPEAEEQAALTNPPAKQRPFSSSIGPAKAYVTKTPQHQRASSLDVPRQGGAGAGRGRNGSMSPSRSAHFSATPVTSGTIHNPPPRSSSPVKSAMKHSPASSIRTASPMANFSPAGFKAPPSDVSDITSEASEDGMGLRKAKKKVRVSFDEETHAIDAAGAVASPKAITSHESIDSRGLSPSEDQDSELMKPRPALPSFGSVRRNRAMSPEMPEKVTEVPPEREGISSDHAIGGIISSAQKITGNMADPLPPDVTSKDPSGAISDESEDDSAFRPDSTSTPSRLLPAGTQPVQARRVSVDELEPKARDFAPQLAAPQQADEVVPSIKLQPPTPGDEAGKQLGVEAEQSVDRVMGEQKSAAPEPEIQPRRSLERFVVPGGWAEEHSDSKTVAAAGSGPATVTAAQPKVQISEPVASRPLDPSPILDPVDEESDDSAAFSDAEEDLSYLDDGGFASLDAIVASPVSPTRAEFEKKKNAELPEIPTTTRNAEPSQSAEEGGDGWSAATAYWSKLSRQQRDQIEREHFSDDDEPRAAPVGAKTKKKTALKATPAPAPVPSGHTREESGGQSQSFSKTMRGSASPTPSGGEGEVHMRRSMRGNTAGGGTMQTTMRGNNAGTGTMQTTMRSGPPQQRPQSAYVPAQKQDPPARPMSASGPQASSRLGANGLPLSAAQQQSKPNRVRVDSDGSVRGPASQESSFPRMQGRQAPKSSTSQATPGAYTAKLQQKVTNDSDSESSFKKKKRVSQTAGDSSGRYSMKRSMRAGSVGAASMDSRPTSPTPAPASKRGGGAFSIRSLSPNGGGVFGKGKGEKLRSSLRSGSVDASASSSGGRMSTLRGSGPAPTMRNSAPAPTMRSKPAPTMRSAPKTSVPAPAASKSRFRSRFVDSDDEDEPSGGGRGMFRSRFADSDDDDDRGPASPALRPVRGIPRRAGQDDGDSTDLEDEDDFDGKGKVGRGRGSKGGFVTSQADVEKAMEAARRKLGIAEPGKQEQQQQQVQRPAAATVNEGGALGAGSMRKTESAAANDKAEASRKVTRPPLEPATPEKKKRSFMGSILRRNRSSQASIPQVLPGSPVPPSPAVPAQYKASPLASTSPPQQQQQQSPNAVAETSAPGTPSSVRGGKLVRRSSGQPVMTRGESYMSNITTATAPVMPSTLHHKDSDNWPLAPPIPPIPTDLNNRDTTRPSTSDGVTGGKSPNPDAVRLARTMRPDAGQRRLSSATAATGVGSVGRSVGFAAGSKEDDGGAGGGEGSYLRDGLDGTYSKRTGKKKKFGMLRKAFGLYD</sequence>
<feature type="compositionally biased region" description="Low complexity" evidence="1">
    <location>
        <begin position="39"/>
        <end position="59"/>
    </location>
</feature>
<feature type="compositionally biased region" description="Low complexity" evidence="1">
    <location>
        <begin position="1223"/>
        <end position="1239"/>
    </location>
</feature>
<feature type="compositionally biased region" description="Basic and acidic residues" evidence="1">
    <location>
        <begin position="707"/>
        <end position="718"/>
    </location>
</feature>
<feature type="compositionally biased region" description="Polar residues" evidence="1">
    <location>
        <begin position="64"/>
        <end position="84"/>
    </location>
</feature>
<evidence type="ECO:0000313" key="2">
    <source>
        <dbReference type="EMBL" id="KAK3676898.1"/>
    </source>
</evidence>
<feature type="compositionally biased region" description="Basic and acidic residues" evidence="1">
    <location>
        <begin position="622"/>
        <end position="637"/>
    </location>
</feature>
<feature type="compositionally biased region" description="Polar residues" evidence="1">
    <location>
        <begin position="243"/>
        <end position="255"/>
    </location>
</feature>
<dbReference type="Proteomes" id="UP001274830">
    <property type="component" value="Unassembled WGS sequence"/>
</dbReference>
<feature type="compositionally biased region" description="Low complexity" evidence="1">
    <location>
        <begin position="1487"/>
        <end position="1514"/>
    </location>
</feature>
<feature type="compositionally biased region" description="Basic and acidic residues" evidence="1">
    <location>
        <begin position="878"/>
        <end position="887"/>
    </location>
</feature>
<feature type="compositionally biased region" description="Polar residues" evidence="1">
    <location>
        <begin position="471"/>
        <end position="490"/>
    </location>
</feature>
<feature type="region of interest" description="Disordered" evidence="1">
    <location>
        <begin position="873"/>
        <end position="1673"/>
    </location>
</feature>
<feature type="compositionally biased region" description="Basic and acidic residues" evidence="1">
    <location>
        <begin position="1376"/>
        <end position="1385"/>
    </location>
</feature>
<evidence type="ECO:0000256" key="1">
    <source>
        <dbReference type="SAM" id="MobiDB-lite"/>
    </source>
</evidence>
<feature type="region of interest" description="Disordered" evidence="1">
    <location>
        <begin position="1"/>
        <end position="552"/>
    </location>
</feature>
<name>A0AAE0WS96_9PEZI</name>
<feature type="region of interest" description="Disordered" evidence="1">
    <location>
        <begin position="568"/>
        <end position="780"/>
    </location>
</feature>
<feature type="compositionally biased region" description="Polar residues" evidence="1">
    <location>
        <begin position="1153"/>
        <end position="1162"/>
    </location>
</feature>
<protein>
    <submittedName>
        <fullName evidence="2">Uncharacterized protein</fullName>
    </submittedName>
</protein>
<gene>
    <name evidence="2" type="ORF">LTR78_003102</name>
</gene>
<feature type="compositionally biased region" description="Acidic residues" evidence="1">
    <location>
        <begin position="836"/>
        <end position="852"/>
    </location>
</feature>
<dbReference type="EMBL" id="JAUTXT010000008">
    <property type="protein sequence ID" value="KAK3676898.1"/>
    <property type="molecule type" value="Genomic_DNA"/>
</dbReference>
<feature type="compositionally biased region" description="Polar residues" evidence="1">
    <location>
        <begin position="974"/>
        <end position="992"/>
    </location>
</feature>
<organism evidence="2 3">
    <name type="scientific">Recurvomyces mirabilis</name>
    <dbReference type="NCBI Taxonomy" id="574656"/>
    <lineage>
        <taxon>Eukaryota</taxon>
        <taxon>Fungi</taxon>
        <taxon>Dikarya</taxon>
        <taxon>Ascomycota</taxon>
        <taxon>Pezizomycotina</taxon>
        <taxon>Dothideomycetes</taxon>
        <taxon>Dothideomycetidae</taxon>
        <taxon>Mycosphaerellales</taxon>
        <taxon>Teratosphaeriaceae</taxon>
        <taxon>Recurvomyces</taxon>
    </lineage>
</organism>
<feature type="compositionally biased region" description="Polar residues" evidence="1">
    <location>
        <begin position="892"/>
        <end position="904"/>
    </location>
</feature>
<feature type="compositionally biased region" description="Acidic residues" evidence="1">
    <location>
        <begin position="1341"/>
        <end position="1354"/>
    </location>
</feature>
<proteinExistence type="predicted"/>
<feature type="compositionally biased region" description="Polar residues" evidence="1">
    <location>
        <begin position="211"/>
        <end position="232"/>
    </location>
</feature>
<feature type="compositionally biased region" description="Polar residues" evidence="1">
    <location>
        <begin position="95"/>
        <end position="114"/>
    </location>
</feature>
<feature type="compositionally biased region" description="Low complexity" evidence="1">
    <location>
        <begin position="379"/>
        <end position="389"/>
    </location>
</feature>
<feature type="compositionally biased region" description="Polar residues" evidence="1">
    <location>
        <begin position="509"/>
        <end position="520"/>
    </location>
</feature>
<keyword evidence="3" id="KW-1185">Reference proteome</keyword>
<feature type="compositionally biased region" description="Polar residues" evidence="1">
    <location>
        <begin position="1015"/>
        <end position="1043"/>
    </location>
</feature>
<evidence type="ECO:0000313" key="3">
    <source>
        <dbReference type="Proteomes" id="UP001274830"/>
    </source>
</evidence>
<comment type="caution">
    <text evidence="2">The sequence shown here is derived from an EMBL/GenBank/DDBJ whole genome shotgun (WGS) entry which is preliminary data.</text>
</comment>